<accession>A0ACC3A451</accession>
<comment type="caution">
    <text evidence="1">The sequence shown here is derived from an EMBL/GenBank/DDBJ whole genome shotgun (WGS) entry which is preliminary data.</text>
</comment>
<dbReference type="Proteomes" id="UP001172386">
    <property type="component" value="Unassembled WGS sequence"/>
</dbReference>
<name>A0ACC3A451_9EURO</name>
<gene>
    <name evidence="1" type="ORF">H2198_006027</name>
</gene>
<keyword evidence="2" id="KW-1185">Reference proteome</keyword>
<evidence type="ECO:0000313" key="2">
    <source>
        <dbReference type="Proteomes" id="UP001172386"/>
    </source>
</evidence>
<evidence type="ECO:0000313" key="1">
    <source>
        <dbReference type="EMBL" id="KAJ9655033.1"/>
    </source>
</evidence>
<reference evidence="1" key="1">
    <citation type="submission" date="2022-10" db="EMBL/GenBank/DDBJ databases">
        <title>Culturing micro-colonial fungi from biological soil crusts in the Mojave desert and describing Neophaeococcomyces mojavensis, and introducing the new genera and species Taxawa tesnikishii.</title>
        <authorList>
            <person name="Kurbessoian T."/>
            <person name="Stajich J.E."/>
        </authorList>
    </citation>
    <scope>NUCLEOTIDE SEQUENCE</scope>
    <source>
        <strain evidence="1">JES_112</strain>
    </source>
</reference>
<dbReference type="EMBL" id="JAPDRQ010000106">
    <property type="protein sequence ID" value="KAJ9655033.1"/>
    <property type="molecule type" value="Genomic_DNA"/>
</dbReference>
<proteinExistence type="predicted"/>
<protein>
    <submittedName>
        <fullName evidence="1">Uncharacterized protein</fullName>
    </submittedName>
</protein>
<sequence>MCSLFRNPPESDELPESNSSSELLSISNLNKFDMVIRLWAASNLQSDAFLLVYDTTNPDSLAGLSWFLDMISVEAENRMEENNRLLREKGTQVKGKWEEGWKVPPVTIVVGNTCGFKDAPLAPAKRGWEWARRRGCGCMESSAREMVNIEETFAWIVRRVVDNRRSELGLSSARSKGHPPQTRGAGLSAYSIPSQISAGQPAIVPASALYGPNAVRAPIAGADGSQGQNWQHAPSTMLYGAHGQPLGPAGPGGQPQYSHPAPAQHPPSQTYPPGPYPRLPPPSYGSAPLPPVSTPGPQYDQQPQAPPTASSDRSDRGSLKRRPPDDDSHNESSRTAHFLHLTTKPCHSYEGRTSGSFEYANGPASPATPTLSYQLYPPTTIAMGLSP</sequence>
<organism evidence="1 2">
    <name type="scientific">Neophaeococcomyces mojaviensis</name>
    <dbReference type="NCBI Taxonomy" id="3383035"/>
    <lineage>
        <taxon>Eukaryota</taxon>
        <taxon>Fungi</taxon>
        <taxon>Dikarya</taxon>
        <taxon>Ascomycota</taxon>
        <taxon>Pezizomycotina</taxon>
        <taxon>Eurotiomycetes</taxon>
        <taxon>Chaetothyriomycetidae</taxon>
        <taxon>Chaetothyriales</taxon>
        <taxon>Chaetothyriales incertae sedis</taxon>
        <taxon>Neophaeococcomyces</taxon>
    </lineage>
</organism>